<dbReference type="HOGENOM" id="CLU_3188304_0_0_5"/>
<protein>
    <submittedName>
        <fullName evidence="2">Uncharacterized protein</fullName>
    </submittedName>
</protein>
<keyword evidence="3" id="KW-1185">Reference proteome</keyword>
<dbReference type="Proteomes" id="UP000001591">
    <property type="component" value="Chromosome"/>
</dbReference>
<evidence type="ECO:0000256" key="1">
    <source>
        <dbReference type="SAM" id="MobiDB-lite"/>
    </source>
</evidence>
<evidence type="ECO:0000313" key="2">
    <source>
        <dbReference type="EMBL" id="ACI99302.1"/>
    </source>
</evidence>
<feature type="compositionally biased region" description="Polar residues" evidence="1">
    <location>
        <begin position="33"/>
        <end position="46"/>
    </location>
</feature>
<proteinExistence type="predicted"/>
<reference evidence="2 3" key="1">
    <citation type="journal article" date="2010" name="BMC Genomics">
        <title>Metabolic flexibility revealed in the genome of the cyst-forming alpha-1 proteobacterium Rhodospirillum centenum.</title>
        <authorList>
            <person name="Lu Y.K."/>
            <person name="Marden J."/>
            <person name="Han M."/>
            <person name="Swingley W.D."/>
            <person name="Mastrian S.D."/>
            <person name="Chowdhury S.R."/>
            <person name="Hao J."/>
            <person name="Helmy T."/>
            <person name="Kim S."/>
            <person name="Kurdoglu A.A."/>
            <person name="Matthies H.J."/>
            <person name="Rollo D."/>
            <person name="Stothard P."/>
            <person name="Blankenship R.E."/>
            <person name="Bauer C.E."/>
            <person name="Touchman J.W."/>
        </authorList>
    </citation>
    <scope>NUCLEOTIDE SEQUENCE [LARGE SCALE GENOMIC DNA]</scope>
    <source>
        <strain evidence="3">ATCC 51521 / SW</strain>
    </source>
</reference>
<dbReference type="STRING" id="414684.RC1_1905"/>
<dbReference type="EMBL" id="CP000613">
    <property type="protein sequence ID" value="ACI99302.1"/>
    <property type="molecule type" value="Genomic_DNA"/>
</dbReference>
<gene>
    <name evidence="2" type="ordered locus">RC1_1905</name>
</gene>
<dbReference type="KEGG" id="rce:RC1_1905"/>
<accession>B6ITK1</accession>
<sequence>MLYARIKLRGSNARPVSCQAQTRKRTGADGGQSKISRTGSTPSARG</sequence>
<dbReference type="AlphaFoldDB" id="B6ITK1"/>
<evidence type="ECO:0000313" key="3">
    <source>
        <dbReference type="Proteomes" id="UP000001591"/>
    </source>
</evidence>
<organism evidence="2 3">
    <name type="scientific">Rhodospirillum centenum (strain ATCC 51521 / SW)</name>
    <dbReference type="NCBI Taxonomy" id="414684"/>
    <lineage>
        <taxon>Bacteria</taxon>
        <taxon>Pseudomonadati</taxon>
        <taxon>Pseudomonadota</taxon>
        <taxon>Alphaproteobacteria</taxon>
        <taxon>Rhodospirillales</taxon>
        <taxon>Rhodospirillaceae</taxon>
        <taxon>Rhodospirillum</taxon>
    </lineage>
</organism>
<name>B6ITK1_RHOCS</name>
<feature type="region of interest" description="Disordered" evidence="1">
    <location>
        <begin position="1"/>
        <end position="46"/>
    </location>
</feature>